<accession>A0ABW0X6N4</accession>
<dbReference type="Proteomes" id="UP001595975">
    <property type="component" value="Unassembled WGS sequence"/>
</dbReference>
<evidence type="ECO:0000256" key="2">
    <source>
        <dbReference type="ARBA" id="ARBA00049988"/>
    </source>
</evidence>
<keyword evidence="1" id="KW-1277">Toxin-antitoxin system</keyword>
<name>A0ABW0X6N4_9ACTN</name>
<dbReference type="InterPro" id="IPR010985">
    <property type="entry name" value="Ribbon_hlx_hlx"/>
</dbReference>
<evidence type="ECO:0000313" key="5">
    <source>
        <dbReference type="Proteomes" id="UP001595975"/>
    </source>
</evidence>
<protein>
    <submittedName>
        <fullName evidence="4">DUF1778 domain-containing protein</fullName>
    </submittedName>
</protein>
<proteinExistence type="inferred from homology"/>
<organism evidence="4 5">
    <name type="scientific">Kitasatospora misakiensis</name>
    <dbReference type="NCBI Taxonomy" id="67330"/>
    <lineage>
        <taxon>Bacteria</taxon>
        <taxon>Bacillati</taxon>
        <taxon>Actinomycetota</taxon>
        <taxon>Actinomycetes</taxon>
        <taxon>Kitasatosporales</taxon>
        <taxon>Streptomycetaceae</taxon>
        <taxon>Kitasatospora</taxon>
    </lineage>
</organism>
<feature type="region of interest" description="Disordered" evidence="3">
    <location>
        <begin position="64"/>
        <end position="106"/>
    </location>
</feature>
<comment type="caution">
    <text evidence="4">The sequence shown here is derived from an EMBL/GenBank/DDBJ whole genome shotgun (WGS) entry which is preliminary data.</text>
</comment>
<dbReference type="RefSeq" id="WP_380226349.1">
    <property type="nucleotide sequence ID" value="NZ_JBHSOF010000019.1"/>
</dbReference>
<evidence type="ECO:0000313" key="4">
    <source>
        <dbReference type="EMBL" id="MFC5664654.1"/>
    </source>
</evidence>
<keyword evidence="5" id="KW-1185">Reference proteome</keyword>
<dbReference type="EMBL" id="JBHSOF010000019">
    <property type="protein sequence ID" value="MFC5664654.1"/>
    <property type="molecule type" value="Genomic_DNA"/>
</dbReference>
<comment type="similarity">
    <text evidence="2">Belongs to the TacA antitoxin family.</text>
</comment>
<dbReference type="SUPFAM" id="SSF47598">
    <property type="entry name" value="Ribbon-helix-helix"/>
    <property type="match status" value="1"/>
</dbReference>
<reference evidence="5" key="1">
    <citation type="journal article" date="2019" name="Int. J. Syst. Evol. Microbiol.">
        <title>The Global Catalogue of Microorganisms (GCM) 10K type strain sequencing project: providing services to taxonomists for standard genome sequencing and annotation.</title>
        <authorList>
            <consortium name="The Broad Institute Genomics Platform"/>
            <consortium name="The Broad Institute Genome Sequencing Center for Infectious Disease"/>
            <person name="Wu L."/>
            <person name="Ma J."/>
        </authorList>
    </citation>
    <scope>NUCLEOTIDE SEQUENCE [LARGE SCALE GENOMIC DNA]</scope>
    <source>
        <strain evidence="5">CGMCC 4.1437</strain>
    </source>
</reference>
<gene>
    <name evidence="4" type="ORF">ACFP3U_16870</name>
</gene>
<evidence type="ECO:0000256" key="3">
    <source>
        <dbReference type="SAM" id="MobiDB-lite"/>
    </source>
</evidence>
<evidence type="ECO:0000256" key="1">
    <source>
        <dbReference type="ARBA" id="ARBA00022649"/>
    </source>
</evidence>
<sequence>MAKKRSSISLDEQDDQRLKAAAAAEGVDFSAFVVAAALERAERLERTAAHRTVFEEKVRRVLAERGDTAEAAEAGGDTDEPTAEERAEARRARGGSFVAGGRRAVA</sequence>
<dbReference type="Gene3D" id="1.20.5.780">
    <property type="entry name" value="Single helix bin"/>
    <property type="match status" value="1"/>
</dbReference>
<dbReference type="InterPro" id="IPR014795">
    <property type="entry name" value="TacA_1-like"/>
</dbReference>
<dbReference type="Pfam" id="PF08681">
    <property type="entry name" value="TacA1"/>
    <property type="match status" value="1"/>
</dbReference>